<evidence type="ECO:0000313" key="3">
    <source>
        <dbReference type="EMBL" id="RGC16530.1"/>
    </source>
</evidence>
<organism evidence="3 4">
    <name type="scientific">Clostridium innocuum</name>
    <dbReference type="NCBI Taxonomy" id="1522"/>
    <lineage>
        <taxon>Bacteria</taxon>
        <taxon>Bacillati</taxon>
        <taxon>Bacillota</taxon>
        <taxon>Clostridia</taxon>
        <taxon>Eubacteriales</taxon>
        <taxon>Clostridiaceae</taxon>
        <taxon>Clostridium</taxon>
    </lineage>
</organism>
<feature type="transmembrane region" description="Helical" evidence="2">
    <location>
        <begin position="50"/>
        <end position="71"/>
    </location>
</feature>
<accession>A0A3E2VYG9</accession>
<keyword evidence="2" id="KW-0812">Transmembrane</keyword>
<sequence>MKKKVKNRGKRKITGILLSVLFTLIVPIGFVFLMGMLSESFPVLYFYTKQIFLAFVALVIIGIGMIIYQIYRYVKGDKIDPKEEERRARRERREQRRAGELSDSTMKHGQIVSE</sequence>
<reference evidence="3 4" key="1">
    <citation type="submission" date="2018-08" db="EMBL/GenBank/DDBJ databases">
        <title>A genome reference for cultivated species of the human gut microbiota.</title>
        <authorList>
            <person name="Zou Y."/>
            <person name="Xue W."/>
            <person name="Luo G."/>
        </authorList>
    </citation>
    <scope>NUCLEOTIDE SEQUENCE [LARGE SCALE GENOMIC DNA]</scope>
    <source>
        <strain evidence="3 4">OF01-2LB</strain>
    </source>
</reference>
<comment type="caution">
    <text evidence="3">The sequence shown here is derived from an EMBL/GenBank/DDBJ whole genome shotgun (WGS) entry which is preliminary data.</text>
</comment>
<gene>
    <name evidence="3" type="ORF">DXA38_07555</name>
</gene>
<evidence type="ECO:0000256" key="1">
    <source>
        <dbReference type="SAM" id="MobiDB-lite"/>
    </source>
</evidence>
<keyword evidence="2" id="KW-0472">Membrane</keyword>
<dbReference type="RefSeq" id="WP_117442640.1">
    <property type="nucleotide sequence ID" value="NZ_JAJFEN010000034.1"/>
</dbReference>
<feature type="region of interest" description="Disordered" evidence="1">
    <location>
        <begin position="81"/>
        <end position="114"/>
    </location>
</feature>
<protein>
    <submittedName>
        <fullName evidence="3">Uncharacterized protein</fullName>
    </submittedName>
</protein>
<proteinExistence type="predicted"/>
<dbReference type="AlphaFoldDB" id="A0A3E2VYG9"/>
<dbReference type="OrthoDB" id="9955134at2"/>
<name>A0A3E2VYG9_CLOIN</name>
<feature type="transmembrane region" description="Helical" evidence="2">
    <location>
        <begin position="12"/>
        <end position="38"/>
    </location>
</feature>
<evidence type="ECO:0000256" key="2">
    <source>
        <dbReference type="SAM" id="Phobius"/>
    </source>
</evidence>
<evidence type="ECO:0000313" key="4">
    <source>
        <dbReference type="Proteomes" id="UP000260025"/>
    </source>
</evidence>
<feature type="compositionally biased region" description="Basic and acidic residues" evidence="1">
    <location>
        <begin position="81"/>
        <end position="100"/>
    </location>
</feature>
<dbReference type="EMBL" id="QVEV01000008">
    <property type="protein sequence ID" value="RGC16530.1"/>
    <property type="molecule type" value="Genomic_DNA"/>
</dbReference>
<dbReference type="Proteomes" id="UP000260025">
    <property type="component" value="Unassembled WGS sequence"/>
</dbReference>
<keyword evidence="2" id="KW-1133">Transmembrane helix</keyword>